<sequence>MKKSRNRRLGDLLIDVGLITPEQLDSALEIQKKSGRKIGEVLIELGHVDEGQISDALEFQLGIPHVELEKTYIPPEVPRMISEKLARRHVLIPIKYKDNVLTVAMADPLNIFAIDDIKLATGLNVEPVISTRLEIINAIGLYYEKESAEKALEEFSETYASDFSEFMDDEILANVENAPVVKLLNSVIKQAIKMKASDIHIEPLERNLRIRFRLDGELQEIMSPEKISHSAIVTRIKIMGKMNIAEKRVPQDGRVEMVIDGKEVDMRISIMPTVYGEKVVIRLLDRSSVLLTKNELGFTEKNLRLYEKIIQHPHGIILVTGPTGSGKTTTLYATLNELNQINHNIITVEDPVEYRLNGVNQSQVNVKAGLTFASGLRSILRQDPDIIMIGEIRDQETAQIAVRAAITGHLVLSTIHTNDSVSTISRLMDMGIEPFMVSSSVVGIMAQRLVKRVCYNCKTSYEPTEKDKLLLDMKNGDVLHKGTGCNVCNHTGYKGRIAIHEILPMYDSIKSMIDAHKPIDQIKAVALEHGMTTLRESCKQLVIEGVTTVDELLRMTYSLD</sequence>
<organism evidence="5 6">
    <name type="scientific">Acidaminobacter hydrogenoformans DSM 2784</name>
    <dbReference type="NCBI Taxonomy" id="1120920"/>
    <lineage>
        <taxon>Bacteria</taxon>
        <taxon>Bacillati</taxon>
        <taxon>Bacillota</taxon>
        <taxon>Clostridia</taxon>
        <taxon>Peptostreptococcales</taxon>
        <taxon>Acidaminobacteraceae</taxon>
        <taxon>Acidaminobacter</taxon>
    </lineage>
</organism>
<feature type="domain" description="Bacterial type II secretion system protein E" evidence="4">
    <location>
        <begin position="380"/>
        <end position="394"/>
    </location>
</feature>
<dbReference type="SMART" id="SM00382">
    <property type="entry name" value="AAA"/>
    <property type="match status" value="1"/>
</dbReference>
<dbReference type="FunFam" id="3.40.50.300:FF:000398">
    <property type="entry name" value="Type IV pilus assembly ATPase PilB"/>
    <property type="match status" value="1"/>
</dbReference>
<dbReference type="PANTHER" id="PTHR30258">
    <property type="entry name" value="TYPE II SECRETION SYSTEM PROTEIN GSPE-RELATED"/>
    <property type="match status" value="1"/>
</dbReference>
<protein>
    <submittedName>
        <fullName evidence="5">Type II secretion system protein E (GspE)</fullName>
    </submittedName>
</protein>
<keyword evidence="2" id="KW-0547">Nucleotide-binding</keyword>
<dbReference type="Pfam" id="PF00437">
    <property type="entry name" value="T2SSE"/>
    <property type="match status" value="1"/>
</dbReference>
<evidence type="ECO:0000313" key="5">
    <source>
        <dbReference type="EMBL" id="SCZ81737.1"/>
    </source>
</evidence>
<dbReference type="InterPro" id="IPR001482">
    <property type="entry name" value="T2SS/T4SS_dom"/>
</dbReference>
<dbReference type="Pfam" id="PF05157">
    <property type="entry name" value="MshEN"/>
    <property type="match status" value="1"/>
</dbReference>
<evidence type="ECO:0000256" key="3">
    <source>
        <dbReference type="ARBA" id="ARBA00022840"/>
    </source>
</evidence>
<dbReference type="SUPFAM" id="SSF160246">
    <property type="entry name" value="EspE N-terminal domain-like"/>
    <property type="match status" value="1"/>
</dbReference>
<dbReference type="GO" id="GO:0005524">
    <property type="term" value="F:ATP binding"/>
    <property type="evidence" value="ECO:0007669"/>
    <property type="project" value="UniProtKB-KW"/>
</dbReference>
<dbReference type="InterPro" id="IPR037257">
    <property type="entry name" value="T2SS_E_N_sf"/>
</dbReference>
<proteinExistence type="inferred from homology"/>
<dbReference type="STRING" id="1120920.SAMN03080599_02977"/>
<dbReference type="PANTHER" id="PTHR30258:SF1">
    <property type="entry name" value="PROTEIN TRANSPORT PROTEIN HOFB HOMOLOG"/>
    <property type="match status" value="1"/>
</dbReference>
<evidence type="ECO:0000256" key="1">
    <source>
        <dbReference type="ARBA" id="ARBA00006611"/>
    </source>
</evidence>
<evidence type="ECO:0000259" key="4">
    <source>
        <dbReference type="PROSITE" id="PS00662"/>
    </source>
</evidence>
<dbReference type="Gene3D" id="3.30.300.160">
    <property type="entry name" value="Type II secretion system, protein E, N-terminal domain"/>
    <property type="match status" value="1"/>
</dbReference>
<dbReference type="Gene3D" id="3.30.450.90">
    <property type="match status" value="1"/>
</dbReference>
<dbReference type="FunFam" id="3.30.300.160:FF:000002">
    <property type="entry name" value="Type II secretion system protein E"/>
    <property type="match status" value="1"/>
</dbReference>
<reference evidence="5 6" key="1">
    <citation type="submission" date="2016-10" db="EMBL/GenBank/DDBJ databases">
        <authorList>
            <person name="de Groot N.N."/>
        </authorList>
    </citation>
    <scope>NUCLEOTIDE SEQUENCE [LARGE SCALE GENOMIC DNA]</scope>
    <source>
        <strain evidence="5 6">DSM 2784</strain>
    </source>
</reference>
<dbReference type="InterPro" id="IPR007831">
    <property type="entry name" value="T2SS_GspE_N"/>
</dbReference>
<dbReference type="FunFam" id="3.30.450.90:FF:000001">
    <property type="entry name" value="Type II secretion system ATPase GspE"/>
    <property type="match status" value="1"/>
</dbReference>
<evidence type="ECO:0000313" key="6">
    <source>
        <dbReference type="Proteomes" id="UP000199208"/>
    </source>
</evidence>
<dbReference type="RefSeq" id="WP_092592853.1">
    <property type="nucleotide sequence ID" value="NZ_FMWL01000022.1"/>
</dbReference>
<dbReference type="OrthoDB" id="9808272at2"/>
<dbReference type="AlphaFoldDB" id="A0A1G5S6K4"/>
<dbReference type="PROSITE" id="PS00662">
    <property type="entry name" value="T2SP_E"/>
    <property type="match status" value="1"/>
</dbReference>
<dbReference type="InterPro" id="IPR003593">
    <property type="entry name" value="AAA+_ATPase"/>
</dbReference>
<gene>
    <name evidence="5" type="ORF">SAMN03080599_02977</name>
</gene>
<evidence type="ECO:0000256" key="2">
    <source>
        <dbReference type="ARBA" id="ARBA00022741"/>
    </source>
</evidence>
<dbReference type="GO" id="GO:0016887">
    <property type="term" value="F:ATP hydrolysis activity"/>
    <property type="evidence" value="ECO:0007669"/>
    <property type="project" value="TreeGrafter"/>
</dbReference>
<dbReference type="EMBL" id="FMWL01000022">
    <property type="protein sequence ID" value="SCZ81737.1"/>
    <property type="molecule type" value="Genomic_DNA"/>
</dbReference>
<dbReference type="SUPFAM" id="SSF52540">
    <property type="entry name" value="P-loop containing nucleoside triphosphate hydrolases"/>
    <property type="match status" value="1"/>
</dbReference>
<name>A0A1G5S6K4_9FIRM</name>
<keyword evidence="6" id="KW-1185">Reference proteome</keyword>
<dbReference type="CDD" id="cd01129">
    <property type="entry name" value="PulE-GspE-like"/>
    <property type="match status" value="1"/>
</dbReference>
<accession>A0A1G5S6K4</accession>
<keyword evidence="3" id="KW-0067">ATP-binding</keyword>
<comment type="similarity">
    <text evidence="1">Belongs to the GSP E family.</text>
</comment>
<dbReference type="Gene3D" id="3.40.50.300">
    <property type="entry name" value="P-loop containing nucleotide triphosphate hydrolases"/>
    <property type="match status" value="1"/>
</dbReference>
<dbReference type="Proteomes" id="UP000199208">
    <property type="component" value="Unassembled WGS sequence"/>
</dbReference>
<dbReference type="InterPro" id="IPR027417">
    <property type="entry name" value="P-loop_NTPase"/>
</dbReference>
<dbReference type="GO" id="GO:0005886">
    <property type="term" value="C:plasma membrane"/>
    <property type="evidence" value="ECO:0007669"/>
    <property type="project" value="TreeGrafter"/>
</dbReference>